<feature type="compositionally biased region" description="Low complexity" evidence="1">
    <location>
        <begin position="260"/>
        <end position="272"/>
    </location>
</feature>
<feature type="compositionally biased region" description="Low complexity" evidence="1">
    <location>
        <begin position="200"/>
        <end position="242"/>
    </location>
</feature>
<feature type="region of interest" description="Disordered" evidence="1">
    <location>
        <begin position="199"/>
        <end position="298"/>
    </location>
</feature>
<feature type="domain" description="PAS" evidence="2">
    <location>
        <begin position="342"/>
        <end position="397"/>
    </location>
</feature>
<dbReference type="PROSITE" id="PS50112">
    <property type="entry name" value="PAS"/>
    <property type="match status" value="1"/>
</dbReference>
<keyword evidence="4" id="KW-1185">Reference proteome</keyword>
<dbReference type="InterPro" id="IPR035965">
    <property type="entry name" value="PAS-like_dom_sf"/>
</dbReference>
<evidence type="ECO:0000313" key="3">
    <source>
        <dbReference type="EMBL" id="EWM23721.1"/>
    </source>
</evidence>
<feature type="region of interest" description="Disordered" evidence="1">
    <location>
        <begin position="147"/>
        <end position="168"/>
    </location>
</feature>
<sequence length="453" mass="48725">MVTERTAMKDLLHAATQLAPAGNEGGLREQGMSGISFPSCQSSKPKDLTASAASGKIRTSVGQSRMSDLLYEFPRETAKDTRMEDRDHGVRMNPFAQNSTTQQGWPSLSFSARTGINQEPSRGTLGVRSHQLPRSFLSSYQNYRPVQPHYPFASHPLQSQQQSRAQGAQVIGGASISFIPDGYLASGYQAAPKHPPAFAPSGSITVPSSSSSSSSSSSTSPTTSSSCTSVSPSTSFSSNSSSDAEAFSKRPDPLLPLAPPAALATISLPPSARRSEGKRARRTDLSGYTPGEKQERRKERARMYSAQVRERQNAELHALRQQVQALSVYKLMVDEAPEIFAVLSADSQAKVLYANAAFARFFLCHPESCVGRSVWEVVHREDKETVMGAFASAVMEKEEVGRARCRLGTSKGQGSKEAGGAGREVPVAVSEVPVAVSVRRGTQGLILVIRRED</sequence>
<evidence type="ECO:0000313" key="4">
    <source>
        <dbReference type="Proteomes" id="UP000019335"/>
    </source>
</evidence>
<gene>
    <name evidence="3" type="ORF">Naga_100688g2</name>
</gene>
<dbReference type="Proteomes" id="UP000019335">
    <property type="component" value="Chromosome 16"/>
</dbReference>
<comment type="caution">
    <text evidence="3">The sequence shown here is derived from an EMBL/GenBank/DDBJ whole genome shotgun (WGS) entry which is preliminary data.</text>
</comment>
<dbReference type="InterPro" id="IPR013656">
    <property type="entry name" value="PAS_4"/>
</dbReference>
<feature type="compositionally biased region" description="Basic and acidic residues" evidence="1">
    <location>
        <begin position="273"/>
        <end position="284"/>
    </location>
</feature>
<dbReference type="SUPFAM" id="SSF55785">
    <property type="entry name" value="PYP-like sensor domain (PAS domain)"/>
    <property type="match status" value="1"/>
</dbReference>
<dbReference type="CDD" id="cd00130">
    <property type="entry name" value="PAS"/>
    <property type="match status" value="1"/>
</dbReference>
<dbReference type="InterPro" id="IPR000014">
    <property type="entry name" value="PAS"/>
</dbReference>
<dbReference type="NCBIfam" id="TIGR00229">
    <property type="entry name" value="sensory_box"/>
    <property type="match status" value="1"/>
</dbReference>
<dbReference type="OrthoDB" id="71302at2759"/>
<dbReference type="Gene3D" id="3.30.450.20">
    <property type="entry name" value="PAS domain"/>
    <property type="match status" value="1"/>
</dbReference>
<name>W7TT34_9STRA</name>
<dbReference type="SMART" id="SM00091">
    <property type="entry name" value="PAS"/>
    <property type="match status" value="1"/>
</dbReference>
<proteinExistence type="predicted"/>
<accession>W7TT34</accession>
<feature type="compositionally biased region" description="Low complexity" evidence="1">
    <location>
        <begin position="158"/>
        <end position="168"/>
    </location>
</feature>
<protein>
    <recommendedName>
        <fullName evidence="2">PAS domain-containing protein</fullName>
    </recommendedName>
</protein>
<evidence type="ECO:0000259" key="2">
    <source>
        <dbReference type="PROSITE" id="PS50112"/>
    </source>
</evidence>
<feature type="region of interest" description="Disordered" evidence="1">
    <location>
        <begin position="38"/>
        <end position="59"/>
    </location>
</feature>
<organism evidence="3 4">
    <name type="scientific">Nannochloropsis gaditana</name>
    <dbReference type="NCBI Taxonomy" id="72520"/>
    <lineage>
        <taxon>Eukaryota</taxon>
        <taxon>Sar</taxon>
        <taxon>Stramenopiles</taxon>
        <taxon>Ochrophyta</taxon>
        <taxon>Eustigmatophyceae</taxon>
        <taxon>Eustigmatales</taxon>
        <taxon>Monodopsidaceae</taxon>
        <taxon>Nannochloropsis</taxon>
    </lineage>
</organism>
<reference evidence="3 4" key="1">
    <citation type="journal article" date="2014" name="Mol. Plant">
        <title>Chromosome Scale Genome Assembly and Transcriptome Profiling of Nannochloropsis gaditana in Nitrogen Depletion.</title>
        <authorList>
            <person name="Corteggiani Carpinelli E."/>
            <person name="Telatin A."/>
            <person name="Vitulo N."/>
            <person name="Forcato C."/>
            <person name="D'Angelo M."/>
            <person name="Schiavon R."/>
            <person name="Vezzi A."/>
            <person name="Giacometti G.M."/>
            <person name="Morosinotto T."/>
            <person name="Valle G."/>
        </authorList>
    </citation>
    <scope>NUCLEOTIDE SEQUENCE [LARGE SCALE GENOMIC DNA]</scope>
    <source>
        <strain evidence="3 4">B-31</strain>
    </source>
</reference>
<evidence type="ECO:0000256" key="1">
    <source>
        <dbReference type="SAM" id="MobiDB-lite"/>
    </source>
</evidence>
<dbReference type="CDD" id="cd14686">
    <property type="entry name" value="bZIP"/>
    <property type="match status" value="1"/>
</dbReference>
<dbReference type="EMBL" id="AZIL01001538">
    <property type="protein sequence ID" value="EWM23721.1"/>
    <property type="molecule type" value="Genomic_DNA"/>
</dbReference>
<dbReference type="AlphaFoldDB" id="W7TT34"/>
<dbReference type="Pfam" id="PF08448">
    <property type="entry name" value="PAS_4"/>
    <property type="match status" value="1"/>
</dbReference>